<keyword evidence="2" id="KW-1185">Reference proteome</keyword>
<protein>
    <submittedName>
        <fullName evidence="1">Uncharacterized protein</fullName>
    </submittedName>
</protein>
<name>A0A0H1BEI0_9EURO</name>
<dbReference type="Proteomes" id="UP000053573">
    <property type="component" value="Unassembled WGS sequence"/>
</dbReference>
<dbReference type="AlphaFoldDB" id="A0A0H1BEI0"/>
<evidence type="ECO:0000313" key="1">
    <source>
        <dbReference type="EMBL" id="KLJ09844.1"/>
    </source>
</evidence>
<organism evidence="1 2">
    <name type="scientific">Blastomyces silverae</name>
    <dbReference type="NCBI Taxonomy" id="2060906"/>
    <lineage>
        <taxon>Eukaryota</taxon>
        <taxon>Fungi</taxon>
        <taxon>Dikarya</taxon>
        <taxon>Ascomycota</taxon>
        <taxon>Pezizomycotina</taxon>
        <taxon>Eurotiomycetes</taxon>
        <taxon>Eurotiomycetidae</taxon>
        <taxon>Onygenales</taxon>
        <taxon>Ajellomycetaceae</taxon>
        <taxon>Blastomyces</taxon>
    </lineage>
</organism>
<gene>
    <name evidence="1" type="ORF">EMPG_14732</name>
</gene>
<evidence type="ECO:0000313" key="2">
    <source>
        <dbReference type="Proteomes" id="UP000053573"/>
    </source>
</evidence>
<dbReference type="EMBL" id="LDEV01002241">
    <property type="protein sequence ID" value="KLJ09844.1"/>
    <property type="molecule type" value="Genomic_DNA"/>
</dbReference>
<accession>A0A0H1BEI0</accession>
<sequence length="83" mass="9339">MDAMPPIPAWIVTNMDTTICLWGPLLFLTLIRPITVPTCIPNLMAMTFPHLLTLSHTIIHLSLVRKSHHLVATVRMFITRVGP</sequence>
<comment type="caution">
    <text evidence="1">The sequence shown here is derived from an EMBL/GenBank/DDBJ whole genome shotgun (WGS) entry which is preliminary data.</text>
</comment>
<reference evidence="2" key="1">
    <citation type="journal article" date="2015" name="PLoS Genet.">
        <title>The dynamic genome and transcriptome of the human fungal pathogen Blastomyces and close relative Emmonsia.</title>
        <authorList>
            <person name="Munoz J.F."/>
            <person name="Gauthier G.M."/>
            <person name="Desjardins C.A."/>
            <person name="Gallo J.E."/>
            <person name="Holder J."/>
            <person name="Sullivan T.D."/>
            <person name="Marty A.J."/>
            <person name="Carmen J.C."/>
            <person name="Chen Z."/>
            <person name="Ding L."/>
            <person name="Gujja S."/>
            <person name="Magrini V."/>
            <person name="Misas E."/>
            <person name="Mitreva M."/>
            <person name="Priest M."/>
            <person name="Saif S."/>
            <person name="Whiston E.A."/>
            <person name="Young S."/>
            <person name="Zeng Q."/>
            <person name="Goldman W.E."/>
            <person name="Mardis E.R."/>
            <person name="Taylor J.W."/>
            <person name="McEwen J.G."/>
            <person name="Clay O.K."/>
            <person name="Klein B.S."/>
            <person name="Cuomo C.A."/>
        </authorList>
    </citation>
    <scope>NUCLEOTIDE SEQUENCE [LARGE SCALE GENOMIC DNA]</scope>
    <source>
        <strain evidence="2">UAMH 139</strain>
    </source>
</reference>
<proteinExistence type="predicted"/>